<proteinExistence type="predicted"/>
<evidence type="ECO:0000256" key="1">
    <source>
        <dbReference type="SAM" id="MobiDB-lite"/>
    </source>
</evidence>
<evidence type="ECO:0000313" key="2">
    <source>
        <dbReference type="EMBL" id="AKH47798.1"/>
    </source>
</evidence>
<feature type="compositionally biased region" description="Basic residues" evidence="1">
    <location>
        <begin position="28"/>
        <end position="40"/>
    </location>
</feature>
<sequence length="95" mass="11619">MWYRTRRPIMNPMNGECFQKFNRNQRKDSRRRKKRYTLTRHHDKAKSLGGTYDSWNIYKLSWEHHAAYHKLFGLRTFDQADAVLLRMQEIHHQGG</sequence>
<dbReference type="EMBL" id="KR029598">
    <property type="protein sequence ID" value="AKH47798.1"/>
    <property type="molecule type" value="Genomic_DNA"/>
</dbReference>
<protein>
    <submittedName>
        <fullName evidence="2">Uncharacterized protein</fullName>
    </submittedName>
</protein>
<feature type="region of interest" description="Disordered" evidence="1">
    <location>
        <begin position="14"/>
        <end position="40"/>
    </location>
</feature>
<reference evidence="2" key="2">
    <citation type="submission" date="2015-03" db="EMBL/GenBank/DDBJ databases">
        <authorList>
            <person name="Chow C.-E.T."/>
            <person name="Winget D.M."/>
            <person name="White R.A.III."/>
            <person name="Hallam S.J."/>
            <person name="Suttle C.A."/>
        </authorList>
    </citation>
    <scope>NUCLEOTIDE SEQUENCE</scope>
    <source>
        <strain evidence="2">Oxic1_3</strain>
    </source>
</reference>
<accession>A0A0F7L8C7</accession>
<reference evidence="2" key="1">
    <citation type="journal article" date="2015" name="Front. Microbiol.">
        <title>Combining genomic sequencing methods to explore viral diversity and reveal potential virus-host interactions.</title>
        <authorList>
            <person name="Chow C.E."/>
            <person name="Winget D.M."/>
            <person name="White R.A.III."/>
            <person name="Hallam S.J."/>
            <person name="Suttle C.A."/>
        </authorList>
    </citation>
    <scope>NUCLEOTIDE SEQUENCE</scope>
    <source>
        <strain evidence="2">Oxic1_3</strain>
    </source>
</reference>
<name>A0A0F7L8C7_9VIRU</name>
<organism evidence="2">
    <name type="scientific">uncultured marine virus</name>
    <dbReference type="NCBI Taxonomy" id="186617"/>
    <lineage>
        <taxon>Viruses</taxon>
        <taxon>environmental samples</taxon>
    </lineage>
</organism>